<accession>A0ABN8Y7E2</accession>
<name>A0ABN8Y7E2_RANTA</name>
<gene>
    <name evidence="2" type="ORF">MRATA1EN1_LOCUS6451</name>
</gene>
<proteinExistence type="predicted"/>
<feature type="region of interest" description="Disordered" evidence="1">
    <location>
        <begin position="104"/>
        <end position="182"/>
    </location>
</feature>
<organism evidence="2 3">
    <name type="scientific">Rangifer tarandus platyrhynchus</name>
    <name type="common">Svalbard reindeer</name>
    <dbReference type="NCBI Taxonomy" id="3082113"/>
    <lineage>
        <taxon>Eukaryota</taxon>
        <taxon>Metazoa</taxon>
        <taxon>Chordata</taxon>
        <taxon>Craniata</taxon>
        <taxon>Vertebrata</taxon>
        <taxon>Euteleostomi</taxon>
        <taxon>Mammalia</taxon>
        <taxon>Eutheria</taxon>
        <taxon>Laurasiatheria</taxon>
        <taxon>Artiodactyla</taxon>
        <taxon>Ruminantia</taxon>
        <taxon>Pecora</taxon>
        <taxon>Cervidae</taxon>
        <taxon>Odocoileinae</taxon>
        <taxon>Rangifer</taxon>
    </lineage>
</organism>
<reference evidence="2" key="1">
    <citation type="submission" date="2023-04" db="EMBL/GenBank/DDBJ databases">
        <authorList>
            <consortium name="ELIXIR-Norway"/>
        </authorList>
    </citation>
    <scope>NUCLEOTIDE SEQUENCE [LARGE SCALE GENOMIC DNA]</scope>
</reference>
<evidence type="ECO:0000313" key="3">
    <source>
        <dbReference type="Proteomes" id="UP001176941"/>
    </source>
</evidence>
<sequence length="182" mass="19021">MGHWFKQRCLLTGPGQWHGVPWDLSAMLSPALGRGLQQAAPQGWPEHRGGLCSVLHGHTNHANLPGRGCHRHSWSKAAQLGKGPAGYRGEAAARLRHAESLEAGSEPIGGRGFSAGHRLSPATPLAGGSAQSPCSQEGGEVPRGRAAGGLRPHPPPPHRLGTPDPAVPHPSSPLPPSTRRHP</sequence>
<protein>
    <submittedName>
        <fullName evidence="2">Uncharacterized protein</fullName>
    </submittedName>
</protein>
<evidence type="ECO:0000256" key="1">
    <source>
        <dbReference type="SAM" id="MobiDB-lite"/>
    </source>
</evidence>
<keyword evidence="3" id="KW-1185">Reference proteome</keyword>
<feature type="compositionally biased region" description="Pro residues" evidence="1">
    <location>
        <begin position="165"/>
        <end position="176"/>
    </location>
</feature>
<dbReference type="EMBL" id="OX459951">
    <property type="protein sequence ID" value="CAI9157489.1"/>
    <property type="molecule type" value="Genomic_DNA"/>
</dbReference>
<evidence type="ECO:0000313" key="2">
    <source>
        <dbReference type="EMBL" id="CAI9157489.1"/>
    </source>
</evidence>
<dbReference type="Proteomes" id="UP001176941">
    <property type="component" value="Chromosome 15"/>
</dbReference>